<proteinExistence type="inferred from homology"/>
<evidence type="ECO:0000259" key="3">
    <source>
        <dbReference type="Pfam" id="PF02837"/>
    </source>
</evidence>
<dbReference type="InterPro" id="IPR005181">
    <property type="entry name" value="SASA"/>
</dbReference>
<dbReference type="GO" id="GO:0005975">
    <property type="term" value="P:carbohydrate metabolic process"/>
    <property type="evidence" value="ECO:0007669"/>
    <property type="project" value="InterPro"/>
</dbReference>
<reference evidence="5 6" key="1">
    <citation type="submission" date="2019-03" db="EMBL/GenBank/DDBJ databases">
        <title>Novel species of Flavobacterium.</title>
        <authorList>
            <person name="Liu Q."/>
            <person name="Xin Y.-H."/>
        </authorList>
    </citation>
    <scope>NUCLEOTIDE SEQUENCE [LARGE SCALE GENOMIC DNA]</scope>
    <source>
        <strain evidence="5 6">LB3P52</strain>
    </source>
</reference>
<keyword evidence="6" id="KW-1185">Reference proteome</keyword>
<dbReference type="RefSeq" id="WP_131915237.1">
    <property type="nucleotide sequence ID" value="NZ_SMLG01000002.1"/>
</dbReference>
<evidence type="ECO:0000313" key="6">
    <source>
        <dbReference type="Proteomes" id="UP000294814"/>
    </source>
</evidence>
<dbReference type="InterPro" id="IPR008979">
    <property type="entry name" value="Galactose-bd-like_sf"/>
</dbReference>
<dbReference type="PANTHER" id="PTHR22901">
    <property type="entry name" value="SIALATE O-ACETYLESTERASE"/>
    <property type="match status" value="1"/>
</dbReference>
<dbReference type="AlphaFoldDB" id="A0A4R5FBS8"/>
<dbReference type="PANTHER" id="PTHR22901:SF0">
    <property type="entry name" value="SIALATE O-ACETYLESTERASE"/>
    <property type="match status" value="1"/>
</dbReference>
<sequence length="641" mass="73075">MKKRIFLITILICNFGYSQIRLPQLISDGMILQRQTNIKLWGWASPNEKIQLEFNHKQYNAVASEEGKWTIQLPPQKAGGPHEMTFSASNKIILKNILFGDVWICGGQSNMELTMERVRDKYSDIISNANNSNIRQFKVPFKFDFEKPNDDFESGKWIVVNPENILEFSAVAYFFANEIYTKYKIPIGLINSVLGGSPAEAWISEDAIRKIPDYYNEAQKFKDKKLIEEIESKDKTINDNWYKLVNSTDDGLKNNWSSPEFDDKDWQKMNIPGYWADNGLGNVNGVVWFRKEFDIPKEKSGMTKLLLGRIVNADYVFINGKSVGTTTYLYPPRRYLFDSTLLKEGKNVIAIRVINNSGKGGFVLDKSYKLISGNDSIDLKGIWKYKLGAKMDALPSKTLIRWKPVGLFNAMIAPLINYPIKGVIWYQGEANTKKPAEYSDLMETLINNWRTYWKQGSFPFIYVQLANFMEVKSAPSESSWAELRQAQTNTLSVPNTRMAVAIDLGEWNDIHPLNKYDVGKRLALQAKKIAYGDKKIVSSGPLFKSMKQKGNKFILKFTNTGSGLVSKGSTELKGFSIANEDNKFIWAKASISGSKIIVWNSNILRPYRVRYAWADNPEEANLYNEENLPASPFEAKLSDNK</sequence>
<dbReference type="InterPro" id="IPR039329">
    <property type="entry name" value="SIAE"/>
</dbReference>
<dbReference type="Pfam" id="PF02837">
    <property type="entry name" value="Glyco_hydro_2_N"/>
    <property type="match status" value="1"/>
</dbReference>
<dbReference type="GO" id="GO:0004553">
    <property type="term" value="F:hydrolase activity, hydrolyzing O-glycosyl compounds"/>
    <property type="evidence" value="ECO:0007669"/>
    <property type="project" value="InterPro"/>
</dbReference>
<dbReference type="SUPFAM" id="SSF52266">
    <property type="entry name" value="SGNH hydrolase"/>
    <property type="match status" value="1"/>
</dbReference>
<dbReference type="Gene3D" id="2.60.120.260">
    <property type="entry name" value="Galactose-binding domain-like"/>
    <property type="match status" value="1"/>
</dbReference>
<comment type="similarity">
    <text evidence="1">Belongs to the glycosyl hydrolase 2 family.</text>
</comment>
<comment type="caution">
    <text evidence="5">The sequence shown here is derived from an EMBL/GenBank/DDBJ whole genome shotgun (WGS) entry which is preliminary data.</text>
</comment>
<accession>A0A4R5FBS8</accession>
<evidence type="ECO:0000256" key="2">
    <source>
        <dbReference type="ARBA" id="ARBA00022801"/>
    </source>
</evidence>
<dbReference type="InterPro" id="IPR036514">
    <property type="entry name" value="SGNH_hydro_sf"/>
</dbReference>
<gene>
    <name evidence="5" type="ORF">E0I26_04140</name>
</gene>
<dbReference type="OrthoDB" id="9816001at2"/>
<dbReference type="EMBL" id="SMLG01000002">
    <property type="protein sequence ID" value="TDE45884.1"/>
    <property type="molecule type" value="Genomic_DNA"/>
</dbReference>
<evidence type="ECO:0000259" key="4">
    <source>
        <dbReference type="Pfam" id="PF03629"/>
    </source>
</evidence>
<evidence type="ECO:0000256" key="1">
    <source>
        <dbReference type="ARBA" id="ARBA00007401"/>
    </source>
</evidence>
<evidence type="ECO:0000313" key="5">
    <source>
        <dbReference type="EMBL" id="TDE45884.1"/>
    </source>
</evidence>
<dbReference type="GO" id="GO:0001681">
    <property type="term" value="F:sialate O-acetylesterase activity"/>
    <property type="evidence" value="ECO:0007669"/>
    <property type="project" value="InterPro"/>
</dbReference>
<name>A0A4R5FBS8_9FLAO</name>
<feature type="domain" description="Sialate O-acetylesterase" evidence="4">
    <location>
        <begin position="409"/>
        <end position="523"/>
    </location>
</feature>
<dbReference type="SUPFAM" id="SSF49785">
    <property type="entry name" value="Galactose-binding domain-like"/>
    <property type="match status" value="1"/>
</dbReference>
<dbReference type="Proteomes" id="UP000294814">
    <property type="component" value="Unassembled WGS sequence"/>
</dbReference>
<keyword evidence="2" id="KW-0378">Hydrolase</keyword>
<organism evidence="5 6">
    <name type="scientific">Flavobacterium rhamnosiphilum</name>
    <dbReference type="NCBI Taxonomy" id="2541724"/>
    <lineage>
        <taxon>Bacteria</taxon>
        <taxon>Pseudomonadati</taxon>
        <taxon>Bacteroidota</taxon>
        <taxon>Flavobacteriia</taxon>
        <taxon>Flavobacteriales</taxon>
        <taxon>Flavobacteriaceae</taxon>
        <taxon>Flavobacterium</taxon>
    </lineage>
</organism>
<protein>
    <submittedName>
        <fullName evidence="5">Sialate O-acetylesterase</fullName>
    </submittedName>
</protein>
<dbReference type="Gene3D" id="3.40.50.1110">
    <property type="entry name" value="SGNH hydrolase"/>
    <property type="match status" value="1"/>
</dbReference>
<dbReference type="Pfam" id="PF03629">
    <property type="entry name" value="SASA"/>
    <property type="match status" value="1"/>
</dbReference>
<dbReference type="InterPro" id="IPR006104">
    <property type="entry name" value="Glyco_hydro_2_N"/>
</dbReference>
<feature type="domain" description="Glycosyl hydrolases family 2 sugar binding" evidence="3">
    <location>
        <begin position="234"/>
        <end position="383"/>
    </location>
</feature>